<feature type="compositionally biased region" description="Basic and acidic residues" evidence="1">
    <location>
        <begin position="285"/>
        <end position="294"/>
    </location>
</feature>
<feature type="region of interest" description="Disordered" evidence="1">
    <location>
        <begin position="275"/>
        <end position="294"/>
    </location>
</feature>
<dbReference type="InterPro" id="IPR027417">
    <property type="entry name" value="P-loop_NTPase"/>
</dbReference>
<evidence type="ECO:0000256" key="1">
    <source>
        <dbReference type="SAM" id="MobiDB-lite"/>
    </source>
</evidence>
<name>A0A165TZH5_9APHY</name>
<dbReference type="OrthoDB" id="8954335at2759"/>
<dbReference type="STRING" id="1314783.A0A165TZH5"/>
<proteinExistence type="predicted"/>
<evidence type="ECO:0000313" key="2">
    <source>
        <dbReference type="EMBL" id="KZT74179.1"/>
    </source>
</evidence>
<dbReference type="SUPFAM" id="SSF52540">
    <property type="entry name" value="P-loop containing nucleoside triphosphate hydrolases"/>
    <property type="match status" value="1"/>
</dbReference>
<dbReference type="CDD" id="cd00882">
    <property type="entry name" value="Ras_like_GTPase"/>
    <property type="match status" value="1"/>
</dbReference>
<dbReference type="Proteomes" id="UP000076727">
    <property type="component" value="Unassembled WGS sequence"/>
</dbReference>
<dbReference type="AlphaFoldDB" id="A0A165TZH5"/>
<protein>
    <recommendedName>
        <fullName evidence="4">G domain-containing protein</fullName>
    </recommendedName>
</protein>
<dbReference type="EMBL" id="KV429034">
    <property type="protein sequence ID" value="KZT74179.1"/>
    <property type="molecule type" value="Genomic_DNA"/>
</dbReference>
<evidence type="ECO:0000313" key="3">
    <source>
        <dbReference type="Proteomes" id="UP000076727"/>
    </source>
</evidence>
<feature type="compositionally biased region" description="Polar residues" evidence="1">
    <location>
        <begin position="7"/>
        <end position="18"/>
    </location>
</feature>
<evidence type="ECO:0008006" key="4">
    <source>
        <dbReference type="Google" id="ProtNLM"/>
    </source>
</evidence>
<feature type="region of interest" description="Disordered" evidence="1">
    <location>
        <begin position="1"/>
        <end position="34"/>
    </location>
</feature>
<reference evidence="2 3" key="1">
    <citation type="journal article" date="2016" name="Mol. Biol. Evol.">
        <title>Comparative Genomics of Early-Diverging Mushroom-Forming Fungi Provides Insights into the Origins of Lignocellulose Decay Capabilities.</title>
        <authorList>
            <person name="Nagy L.G."/>
            <person name="Riley R."/>
            <person name="Tritt A."/>
            <person name="Adam C."/>
            <person name="Daum C."/>
            <person name="Floudas D."/>
            <person name="Sun H."/>
            <person name="Yadav J.S."/>
            <person name="Pangilinan J."/>
            <person name="Larsson K.H."/>
            <person name="Matsuura K."/>
            <person name="Barry K."/>
            <person name="Labutti K."/>
            <person name="Kuo R."/>
            <person name="Ohm R.A."/>
            <person name="Bhattacharya S.S."/>
            <person name="Shirouzu T."/>
            <person name="Yoshinaga Y."/>
            <person name="Martin F.M."/>
            <person name="Grigoriev I.V."/>
            <person name="Hibbett D.S."/>
        </authorList>
    </citation>
    <scope>NUCLEOTIDE SEQUENCE [LARGE SCALE GENOMIC DNA]</scope>
    <source>
        <strain evidence="2 3">L-15889</strain>
    </source>
</reference>
<dbReference type="Gene3D" id="3.40.50.300">
    <property type="entry name" value="P-loop containing nucleotide triphosphate hydrolases"/>
    <property type="match status" value="1"/>
</dbReference>
<organism evidence="2 3">
    <name type="scientific">Daedalea quercina L-15889</name>
    <dbReference type="NCBI Taxonomy" id="1314783"/>
    <lineage>
        <taxon>Eukaryota</taxon>
        <taxon>Fungi</taxon>
        <taxon>Dikarya</taxon>
        <taxon>Basidiomycota</taxon>
        <taxon>Agaricomycotina</taxon>
        <taxon>Agaricomycetes</taxon>
        <taxon>Polyporales</taxon>
        <taxon>Fomitopsis</taxon>
    </lineage>
</organism>
<keyword evidence="3" id="KW-1185">Reference proteome</keyword>
<sequence>MPRRAKQPSSSPDQTFARQQRGPPAPPEEKPKRPKTAYVLVMGSTGAGKSTLINHMVTSNGSNLGMRPGSQSGTAAVNATKPFKFQSYQVILAEVPAFDAEVASDVDVFITIASYLVKLCRKGIKVLGVLYLCRMTDNRLDGTTLQNLRMFRAICGMSAMRNVVVVLTMWDQVDPQLGEQRESELRESSRFFGPVMADNPRMMHHNGSKDSAMAILNNLVSQNLSLVFMSIQSETVTDGKVVHQTEAGRVLMEDLNSRKLMHEEKLDDVRRDIAQARSGSDDEGDLKTTEKSLEDQQRKLAEECDRLACLSIPDQSFLQKLFCCNFSCCNLQDLMS</sequence>
<gene>
    <name evidence="2" type="ORF">DAEQUDRAFT_683039</name>
</gene>
<accession>A0A165TZH5</accession>